<keyword evidence="5 9" id="KW-0812">Transmembrane</keyword>
<dbReference type="SUPFAM" id="SSF103473">
    <property type="entry name" value="MFS general substrate transporter"/>
    <property type="match status" value="1"/>
</dbReference>
<comment type="similarity">
    <text evidence="2">Belongs to the major facilitator superfamily. TCR/Tet family.</text>
</comment>
<dbReference type="InterPro" id="IPR020846">
    <property type="entry name" value="MFS_dom"/>
</dbReference>
<feature type="transmembrane region" description="Helical" evidence="9">
    <location>
        <begin position="160"/>
        <end position="181"/>
    </location>
</feature>
<evidence type="ECO:0000313" key="12">
    <source>
        <dbReference type="Proteomes" id="UP000298860"/>
    </source>
</evidence>
<evidence type="ECO:0000256" key="9">
    <source>
        <dbReference type="SAM" id="Phobius"/>
    </source>
</evidence>
<evidence type="ECO:0000313" key="11">
    <source>
        <dbReference type="EMBL" id="GDY32092.1"/>
    </source>
</evidence>
<keyword evidence="12" id="KW-1185">Reference proteome</keyword>
<feature type="transmembrane region" description="Helical" evidence="9">
    <location>
        <begin position="226"/>
        <end position="243"/>
    </location>
</feature>
<feature type="transmembrane region" description="Helical" evidence="9">
    <location>
        <begin position="127"/>
        <end position="148"/>
    </location>
</feature>
<evidence type="ECO:0000259" key="10">
    <source>
        <dbReference type="PROSITE" id="PS50850"/>
    </source>
</evidence>
<dbReference type="SUPFAM" id="SSF49464">
    <property type="entry name" value="Carboxypeptidase regulatory domain-like"/>
    <property type="match status" value="1"/>
</dbReference>
<dbReference type="GO" id="GO:0005886">
    <property type="term" value="C:plasma membrane"/>
    <property type="evidence" value="ECO:0007669"/>
    <property type="project" value="UniProtKB-SubCell"/>
</dbReference>
<dbReference type="OrthoDB" id="7375466at2"/>
<reference evidence="12" key="1">
    <citation type="submission" date="2019-04" db="EMBL/GenBank/DDBJ databases">
        <title>Draft genome sequence of Pseudonocardiaceae bacterium SL3-2-4.</title>
        <authorList>
            <person name="Ningsih F."/>
            <person name="Yokota A."/>
            <person name="Sakai Y."/>
            <person name="Nanatani K."/>
            <person name="Yabe S."/>
            <person name="Oetari A."/>
            <person name="Sjamsuridzal W."/>
        </authorList>
    </citation>
    <scope>NUCLEOTIDE SEQUENCE [LARGE SCALE GENOMIC DNA]</scope>
    <source>
        <strain evidence="12">SL3-2-4</strain>
    </source>
</reference>
<gene>
    <name evidence="11" type="ORF">GTS_37250</name>
</gene>
<evidence type="ECO:0000256" key="8">
    <source>
        <dbReference type="SAM" id="MobiDB-lite"/>
    </source>
</evidence>
<evidence type="ECO:0000256" key="7">
    <source>
        <dbReference type="ARBA" id="ARBA00023136"/>
    </source>
</evidence>
<keyword evidence="3" id="KW-0813">Transport</keyword>
<feature type="transmembrane region" description="Helical" evidence="9">
    <location>
        <begin position="430"/>
        <end position="448"/>
    </location>
</feature>
<dbReference type="Gene3D" id="2.60.40.1120">
    <property type="entry name" value="Carboxypeptidase-like, regulatory domain"/>
    <property type="match status" value="2"/>
</dbReference>
<keyword evidence="6 9" id="KW-1133">Transmembrane helix</keyword>
<feature type="transmembrane region" description="Helical" evidence="9">
    <location>
        <begin position="292"/>
        <end position="317"/>
    </location>
</feature>
<comment type="caution">
    <text evidence="11">The sequence shown here is derived from an EMBL/GenBank/DDBJ whole genome shotgun (WGS) entry which is preliminary data.</text>
</comment>
<dbReference type="InterPro" id="IPR011701">
    <property type="entry name" value="MFS"/>
</dbReference>
<evidence type="ECO:0000256" key="3">
    <source>
        <dbReference type="ARBA" id="ARBA00022448"/>
    </source>
</evidence>
<evidence type="ECO:0000256" key="6">
    <source>
        <dbReference type="ARBA" id="ARBA00022989"/>
    </source>
</evidence>
<dbReference type="GO" id="GO:0005975">
    <property type="term" value="P:carbohydrate metabolic process"/>
    <property type="evidence" value="ECO:0007669"/>
    <property type="project" value="UniProtKB-ARBA"/>
</dbReference>
<dbReference type="PROSITE" id="PS50850">
    <property type="entry name" value="MFS"/>
    <property type="match status" value="1"/>
</dbReference>
<proteinExistence type="inferred from homology"/>
<organism evidence="11 12">
    <name type="scientific">Gandjariella thermophila</name>
    <dbReference type="NCBI Taxonomy" id="1931992"/>
    <lineage>
        <taxon>Bacteria</taxon>
        <taxon>Bacillati</taxon>
        <taxon>Actinomycetota</taxon>
        <taxon>Actinomycetes</taxon>
        <taxon>Pseudonocardiales</taxon>
        <taxon>Pseudonocardiaceae</taxon>
        <taxon>Gandjariella</taxon>
    </lineage>
</organism>
<dbReference type="InterPro" id="IPR013783">
    <property type="entry name" value="Ig-like_fold"/>
</dbReference>
<feature type="compositionally biased region" description="Polar residues" evidence="8">
    <location>
        <begin position="612"/>
        <end position="626"/>
    </location>
</feature>
<dbReference type="PANTHER" id="PTHR23501">
    <property type="entry name" value="MAJOR FACILITATOR SUPERFAMILY"/>
    <property type="match status" value="1"/>
</dbReference>
<evidence type="ECO:0000256" key="1">
    <source>
        <dbReference type="ARBA" id="ARBA00004651"/>
    </source>
</evidence>
<dbReference type="InterPro" id="IPR004638">
    <property type="entry name" value="EmrB-like"/>
</dbReference>
<feature type="transmembrane region" description="Helical" evidence="9">
    <location>
        <begin position="193"/>
        <end position="214"/>
    </location>
</feature>
<keyword evidence="4" id="KW-1003">Cell membrane</keyword>
<dbReference type="Pfam" id="PF07690">
    <property type="entry name" value="MFS_1"/>
    <property type="match status" value="1"/>
</dbReference>
<dbReference type="NCBIfam" id="TIGR00711">
    <property type="entry name" value="efflux_EmrB"/>
    <property type="match status" value="1"/>
</dbReference>
<feature type="transmembrane region" description="Helical" evidence="9">
    <location>
        <begin position="329"/>
        <end position="347"/>
    </location>
</feature>
<dbReference type="AlphaFoldDB" id="A0A4D4J9W8"/>
<feature type="transmembrane region" description="Helical" evidence="9">
    <location>
        <begin position="31"/>
        <end position="56"/>
    </location>
</feature>
<feature type="domain" description="Major facilitator superfamily (MFS) profile" evidence="10">
    <location>
        <begin position="34"/>
        <end position="551"/>
    </location>
</feature>
<feature type="transmembrane region" description="Helical" evidence="9">
    <location>
        <begin position="255"/>
        <end position="272"/>
    </location>
</feature>
<feature type="transmembrane region" description="Helical" evidence="9">
    <location>
        <begin position="99"/>
        <end position="121"/>
    </location>
</feature>
<comment type="subcellular location">
    <subcellularLocation>
        <location evidence="1">Cell membrane</location>
        <topology evidence="1">Multi-pass membrane protein</topology>
    </subcellularLocation>
</comment>
<dbReference type="Pfam" id="PF13620">
    <property type="entry name" value="CarboxypepD_reg"/>
    <property type="match status" value="3"/>
</dbReference>
<dbReference type="Gene3D" id="1.20.1720.10">
    <property type="entry name" value="Multidrug resistance protein D"/>
    <property type="match status" value="1"/>
</dbReference>
<feature type="transmembrane region" description="Helical" evidence="9">
    <location>
        <begin position="359"/>
        <end position="379"/>
    </location>
</feature>
<dbReference type="PANTHER" id="PTHR23501:SF197">
    <property type="entry name" value="COMD"/>
    <property type="match status" value="1"/>
</dbReference>
<dbReference type="FunFam" id="1.20.1720.10:FF:000004">
    <property type="entry name" value="EmrB/QacA family drug resistance transporter"/>
    <property type="match status" value="1"/>
</dbReference>
<protein>
    <recommendedName>
        <fullName evidence="10">Major facilitator superfamily (MFS) profile domain-containing protein</fullName>
    </recommendedName>
</protein>
<dbReference type="Gene3D" id="2.60.40.10">
    <property type="entry name" value="Immunoglobulins"/>
    <property type="match status" value="1"/>
</dbReference>
<accession>A0A4D4J9W8</accession>
<feature type="transmembrane region" description="Helical" evidence="9">
    <location>
        <begin position="68"/>
        <end position="87"/>
    </location>
</feature>
<evidence type="ECO:0000256" key="5">
    <source>
        <dbReference type="ARBA" id="ARBA00022692"/>
    </source>
</evidence>
<dbReference type="InterPro" id="IPR036259">
    <property type="entry name" value="MFS_trans_sf"/>
</dbReference>
<evidence type="ECO:0000256" key="4">
    <source>
        <dbReference type="ARBA" id="ARBA00022475"/>
    </source>
</evidence>
<dbReference type="SUPFAM" id="SSF49478">
    <property type="entry name" value="Cna protein B-type domain"/>
    <property type="match status" value="2"/>
</dbReference>
<name>A0A4D4J9W8_9PSEU</name>
<keyword evidence="7 9" id="KW-0472">Membrane</keyword>
<dbReference type="Gene3D" id="1.20.1250.20">
    <property type="entry name" value="MFS general substrate transporter like domains"/>
    <property type="match status" value="1"/>
</dbReference>
<dbReference type="RefSeq" id="WP_137815121.1">
    <property type="nucleotide sequence ID" value="NZ_BJFL01000020.1"/>
</dbReference>
<feature type="transmembrane region" description="Helical" evidence="9">
    <location>
        <begin position="527"/>
        <end position="546"/>
    </location>
</feature>
<dbReference type="Proteomes" id="UP000298860">
    <property type="component" value="Unassembled WGS sequence"/>
</dbReference>
<dbReference type="CDD" id="cd17502">
    <property type="entry name" value="MFS_Azr1_MDR_like"/>
    <property type="match status" value="1"/>
</dbReference>
<feature type="region of interest" description="Disordered" evidence="8">
    <location>
        <begin position="612"/>
        <end position="631"/>
    </location>
</feature>
<dbReference type="EMBL" id="BJFL01000020">
    <property type="protein sequence ID" value="GDY32092.1"/>
    <property type="molecule type" value="Genomic_DNA"/>
</dbReference>
<dbReference type="GO" id="GO:0022857">
    <property type="term" value="F:transmembrane transporter activity"/>
    <property type="evidence" value="ECO:0007669"/>
    <property type="project" value="InterPro"/>
</dbReference>
<sequence>MTDTAVADVGATAKAGHQPGQQPGQFSRAQILTIFSGLMLGMFLAALDQTIVSTAIRTIADSLNGLSLQAWATTAYLITATISTPLYGKLSDLYGRKPFYLTAIFVFVVGSLACTFAQSMYQLAAFRAVQGLGAGGLMSLALAIIGDIVPPRERARYQGFFLAVFGTSSVLGPLIGGFLAGQAHILNIAGWRWVFLVNVPIGVLAFIVVAAVLNIPHTRRDHRIDWFGAIAISICLVPLLIVAEQGRGWGWGSQRSLICYGIGAVGLILFLLAERRVGDDALLPLRLFRNGVFSTTSLAGFIVGMGMFGGIMLIPQYLQIVKGASPTKAGLLTLPLVLGIMIGSVLSGQITARTGRYKIFPVIGTLLMLGAALLFHGLTVDTPLWQADIDMLVFGLGLGNCMQTLTLAVQNAVPARDMGVATASSTFFRQMGGTLGTAVFLSIMFSTVTDKIAGAFRDAVRTPDFQAAVRDPAVQANPADQGVLRALASGGGGGNTNGVLNDSSFIQHLDPRLARPFLVGFAQSMDLVFLVAAGVIVLAFGVTLFIREIPLRERSGLAERAAENAGGVAATVVPSTETAPAVNGAAGNGRSLALATGGRHALETVGAATEYTRSQPGATPMTSVNELSRPAGGVAGTVRRADGTPIPEAALTLIDPRGQQIARTVTDGAGRYHVRVPQNGSYVLIASAGAHQPQASMVAVNGSQVDLDMVLSGTTRMVGVVTVAGTGAPVAGAAVTLTDVRGEVVAARVTGADGGYALDELVAGGYTLVASAPSYHPVAVAVTVPDVGEVRQDVELLGGARLSGTVSAGPEGRPVPDARVTLVDASGTVVSATTSGPDGGYSFDDLPAGEYTVIASGYPPVATALRIGTGEEGRHDVTLGYPDE</sequence>
<dbReference type="InterPro" id="IPR008969">
    <property type="entry name" value="CarboxyPept-like_regulatory"/>
</dbReference>
<evidence type="ECO:0000256" key="2">
    <source>
        <dbReference type="ARBA" id="ARBA00007520"/>
    </source>
</evidence>